<proteinExistence type="predicted"/>
<name>A0A7J0GLF9_9ERIC</name>
<evidence type="ECO:0000256" key="1">
    <source>
        <dbReference type="SAM" id="MobiDB-lite"/>
    </source>
</evidence>
<dbReference type="OrthoDB" id="1679068at2759"/>
<keyword evidence="2" id="KW-0812">Transmembrane</keyword>
<reference evidence="3 4" key="1">
    <citation type="submission" date="2019-07" db="EMBL/GenBank/DDBJ databases">
        <title>De Novo Assembly of kiwifruit Actinidia rufa.</title>
        <authorList>
            <person name="Sugita-Konishi S."/>
            <person name="Sato K."/>
            <person name="Mori E."/>
            <person name="Abe Y."/>
            <person name="Kisaki G."/>
            <person name="Hamano K."/>
            <person name="Suezawa K."/>
            <person name="Otani M."/>
            <person name="Fukuda T."/>
            <person name="Manabe T."/>
            <person name="Gomi K."/>
            <person name="Tabuchi M."/>
            <person name="Akimitsu K."/>
            <person name="Kataoka I."/>
        </authorList>
    </citation>
    <scope>NUCLEOTIDE SEQUENCE [LARGE SCALE GENOMIC DNA]</scope>
    <source>
        <strain evidence="4">cv. Fuchu</strain>
    </source>
</reference>
<comment type="caution">
    <text evidence="3">The sequence shown here is derived from an EMBL/GenBank/DDBJ whole genome shotgun (WGS) entry which is preliminary data.</text>
</comment>
<dbReference type="EMBL" id="BJWL01000022">
    <property type="protein sequence ID" value="GFZ11568.1"/>
    <property type="molecule type" value="Genomic_DNA"/>
</dbReference>
<keyword evidence="2" id="KW-1133">Transmembrane helix</keyword>
<organism evidence="3 4">
    <name type="scientific">Actinidia rufa</name>
    <dbReference type="NCBI Taxonomy" id="165716"/>
    <lineage>
        <taxon>Eukaryota</taxon>
        <taxon>Viridiplantae</taxon>
        <taxon>Streptophyta</taxon>
        <taxon>Embryophyta</taxon>
        <taxon>Tracheophyta</taxon>
        <taxon>Spermatophyta</taxon>
        <taxon>Magnoliopsida</taxon>
        <taxon>eudicotyledons</taxon>
        <taxon>Gunneridae</taxon>
        <taxon>Pentapetalae</taxon>
        <taxon>asterids</taxon>
        <taxon>Ericales</taxon>
        <taxon>Actinidiaceae</taxon>
        <taxon>Actinidia</taxon>
    </lineage>
</organism>
<gene>
    <name evidence="3" type="ORF">Acr_22g0009660</name>
</gene>
<protein>
    <submittedName>
        <fullName evidence="3">Uncharacterized protein</fullName>
    </submittedName>
</protein>
<accession>A0A7J0GLF9</accession>
<evidence type="ECO:0000256" key="2">
    <source>
        <dbReference type="SAM" id="Phobius"/>
    </source>
</evidence>
<feature type="transmembrane region" description="Helical" evidence="2">
    <location>
        <begin position="269"/>
        <end position="288"/>
    </location>
</feature>
<evidence type="ECO:0000313" key="4">
    <source>
        <dbReference type="Proteomes" id="UP000585474"/>
    </source>
</evidence>
<dbReference type="AlphaFoldDB" id="A0A7J0GLF9"/>
<keyword evidence="2" id="KW-0472">Membrane</keyword>
<evidence type="ECO:0000313" key="3">
    <source>
        <dbReference type="EMBL" id="GFZ11568.1"/>
    </source>
</evidence>
<keyword evidence="4" id="KW-1185">Reference proteome</keyword>
<sequence>MAQPPHSSPNHRGARSERGRVSRMGCGPSPPQWWQYNVPEPLVILGNHCDQYTHNHHLLLHRHEKGLPVVPEQQHEWQCGPYGSSDYFWVAVEECKPVEEELPSTLLMELDITIVLLLPHFLFSTSILKTRKQPTLENFDVLSHLNLLGEIDWNTYMFAVEEEVTLWIKYFFKDYPTKKVNRGLGGAKPKYFTGPGVDFTLAAFLVLWILWYIVDGRPQDCVNVQVFRIATLLARWRRVAPGPLFLGTLFHCLTSPSSTNLSKVALASLYLYSSGGGGWIIILSPFLYPRELLSLGHQLSNQLSRLKGLKLLVPVPPFEVAEFVDWETPLPALASKFSIVPAEERVKGSNCPKTEMLAETQSLRIAQKKCSGPPERRRSAQIHQNKIEYHQFRRPTAFLSIQKPSQRATPWQSRLNV</sequence>
<feature type="transmembrane region" description="Helical" evidence="2">
    <location>
        <begin position="191"/>
        <end position="214"/>
    </location>
</feature>
<dbReference type="Proteomes" id="UP000585474">
    <property type="component" value="Unassembled WGS sequence"/>
</dbReference>
<feature type="region of interest" description="Disordered" evidence="1">
    <location>
        <begin position="1"/>
        <end position="23"/>
    </location>
</feature>